<keyword evidence="3" id="KW-1185">Reference proteome</keyword>
<evidence type="ECO:0000313" key="2">
    <source>
        <dbReference type="EMBL" id="AXI10037.1"/>
    </source>
</evidence>
<evidence type="ECO:0000313" key="3">
    <source>
        <dbReference type="Proteomes" id="UP000253908"/>
    </source>
</evidence>
<feature type="transmembrane region" description="Helical" evidence="1">
    <location>
        <begin position="40"/>
        <end position="62"/>
    </location>
</feature>
<accession>A0A345PJ57</accession>
<feature type="transmembrane region" description="Helical" evidence="1">
    <location>
        <begin position="107"/>
        <end position="130"/>
    </location>
</feature>
<reference evidence="3" key="1">
    <citation type="submission" date="2017-11" db="EMBL/GenBank/DDBJ databases">
        <authorList>
            <person name="Zhu W."/>
        </authorList>
    </citation>
    <scope>NUCLEOTIDE SEQUENCE [LARGE SCALE GENOMIC DNA]</scope>
    <source>
        <strain evidence="3">160</strain>
    </source>
</reference>
<dbReference type="KEGG" id="ocn:CUC15_14360"/>
<dbReference type="Proteomes" id="UP000253908">
    <property type="component" value="Chromosome"/>
</dbReference>
<sequence length="200" mass="21495">MKNKGMGSLNISTIVIALIPIAVAINYLGKVVIEILKLPLWLDSIGTVISSMLAGPLIGAFTGLINNIIYGFTLSPISFVYAITSVVIGLGVGIMAHKGWIASISKAIIIGLVVGLLAAIVSTPLNIMFWEGTTGNVWGDAFYLYLESIGMPQWVASFGDSVVVDVPDKVITVLIGYLIYRSLPKNLIRLFNNNNEIEKL</sequence>
<feature type="transmembrane region" description="Helical" evidence="1">
    <location>
        <begin position="68"/>
        <end position="95"/>
    </location>
</feature>
<keyword evidence="1" id="KW-0812">Transmembrane</keyword>
<dbReference type="AlphaFoldDB" id="A0A345PJ57"/>
<keyword evidence="1" id="KW-1133">Transmembrane helix</keyword>
<name>A0A345PJ57_9BACI</name>
<evidence type="ECO:0000256" key="1">
    <source>
        <dbReference type="SAM" id="Phobius"/>
    </source>
</evidence>
<feature type="transmembrane region" description="Helical" evidence="1">
    <location>
        <begin position="6"/>
        <end position="28"/>
    </location>
</feature>
<proteinExistence type="predicted"/>
<dbReference type="OrthoDB" id="9766854at2"/>
<dbReference type="RefSeq" id="WP_114917324.1">
    <property type="nucleotide sequence ID" value="NZ_CP024848.1"/>
</dbReference>
<organism evidence="2 3">
    <name type="scientific">Oceanobacillus zhaokaii</name>
    <dbReference type="NCBI Taxonomy" id="2052660"/>
    <lineage>
        <taxon>Bacteria</taxon>
        <taxon>Bacillati</taxon>
        <taxon>Bacillota</taxon>
        <taxon>Bacilli</taxon>
        <taxon>Bacillales</taxon>
        <taxon>Bacillaceae</taxon>
        <taxon>Oceanobacillus</taxon>
    </lineage>
</organism>
<dbReference type="EMBL" id="CP024848">
    <property type="protein sequence ID" value="AXI10037.1"/>
    <property type="molecule type" value="Genomic_DNA"/>
</dbReference>
<dbReference type="Gene3D" id="1.10.1760.20">
    <property type="match status" value="1"/>
</dbReference>
<protein>
    <submittedName>
        <fullName evidence="2">ECF transporter S component</fullName>
    </submittedName>
</protein>
<gene>
    <name evidence="2" type="ORF">CUC15_14360</name>
</gene>
<keyword evidence="1" id="KW-0472">Membrane</keyword>